<dbReference type="InParanoid" id="A0A163JEE4"/>
<evidence type="ECO:0000256" key="8">
    <source>
        <dbReference type="ARBA" id="ARBA00046280"/>
    </source>
</evidence>
<evidence type="ECO:0000259" key="11">
    <source>
        <dbReference type="PROSITE" id="PS50192"/>
    </source>
</evidence>
<dbReference type="CDD" id="cd15853">
    <property type="entry name" value="SNARE_Bet1"/>
    <property type="match status" value="1"/>
</dbReference>
<dbReference type="GO" id="GO:0000139">
    <property type="term" value="C:Golgi membrane"/>
    <property type="evidence" value="ECO:0007669"/>
    <property type="project" value="UniProtKB-SubCell"/>
</dbReference>
<evidence type="ECO:0000256" key="3">
    <source>
        <dbReference type="ARBA" id="ARBA00022692"/>
    </source>
</evidence>
<keyword evidence="7 10" id="KW-0472">Membrane</keyword>
<feature type="region of interest" description="Disordered" evidence="9">
    <location>
        <begin position="19"/>
        <end position="52"/>
    </location>
</feature>
<name>A0A163JEE4_ABSGL</name>
<feature type="compositionally biased region" description="Polar residues" evidence="9">
    <location>
        <begin position="38"/>
        <end position="48"/>
    </location>
</feature>
<dbReference type="OrthoDB" id="261831at2759"/>
<evidence type="ECO:0000256" key="2">
    <source>
        <dbReference type="ARBA" id="ARBA00022448"/>
    </source>
</evidence>
<accession>A0A163JEE4</accession>
<dbReference type="Proteomes" id="UP000078561">
    <property type="component" value="Unassembled WGS sequence"/>
</dbReference>
<dbReference type="GO" id="GO:0015031">
    <property type="term" value="P:protein transport"/>
    <property type="evidence" value="ECO:0007669"/>
    <property type="project" value="UniProtKB-KW"/>
</dbReference>
<feature type="transmembrane region" description="Helical" evidence="10">
    <location>
        <begin position="130"/>
        <end position="149"/>
    </location>
</feature>
<evidence type="ECO:0000256" key="10">
    <source>
        <dbReference type="SAM" id="Phobius"/>
    </source>
</evidence>
<feature type="domain" description="T-SNARE coiled-coil homology" evidence="11">
    <location>
        <begin position="60"/>
        <end position="122"/>
    </location>
</feature>
<dbReference type="AlphaFoldDB" id="A0A163JEE4"/>
<dbReference type="OMA" id="QQHNDTR"/>
<dbReference type="FunCoup" id="A0A163JEE4">
    <property type="interactions" value="294"/>
</dbReference>
<evidence type="ECO:0000256" key="7">
    <source>
        <dbReference type="ARBA" id="ARBA00023136"/>
    </source>
</evidence>
<evidence type="ECO:0000256" key="6">
    <source>
        <dbReference type="ARBA" id="ARBA00023034"/>
    </source>
</evidence>
<gene>
    <name evidence="12" type="primary">ABSGL_04326.1 scaffold 5390</name>
</gene>
<keyword evidence="4" id="KW-0653">Protein transport</keyword>
<reference evidence="12" key="1">
    <citation type="submission" date="2016-04" db="EMBL/GenBank/DDBJ databases">
        <authorList>
            <person name="Evans L.H."/>
            <person name="Alamgir A."/>
            <person name="Owens N."/>
            <person name="Weber N.D."/>
            <person name="Virtaneva K."/>
            <person name="Barbian K."/>
            <person name="Babar A."/>
            <person name="Rosenke K."/>
        </authorList>
    </citation>
    <scope>NUCLEOTIDE SEQUENCE [LARGE SCALE GENOMIC DNA]</scope>
    <source>
        <strain evidence="12">CBS 101.48</strain>
    </source>
</reference>
<keyword evidence="2" id="KW-0813">Transport</keyword>
<keyword evidence="5 10" id="KW-1133">Transmembrane helix</keyword>
<sequence>MSRQFGQSSVRSYQHLHNRTALFGDSSNRQTPSPSSSMFGSARSSPDRSFQLKMDDGDLEYLESQNDERITGLSAKVQTLKSITGKIGEEIRHGNSLLDTMNDQFSNTNNILGKTMNNFKIMASKQSASMMCYMTLFIVMAVMAAYYIFFK</sequence>
<keyword evidence="6" id="KW-0333">Golgi apparatus</keyword>
<dbReference type="InterPro" id="IPR000727">
    <property type="entry name" value="T_SNARE_dom"/>
</dbReference>
<evidence type="ECO:0000256" key="1">
    <source>
        <dbReference type="ARBA" id="ARBA00004394"/>
    </source>
</evidence>
<protein>
    <recommendedName>
        <fullName evidence="11">t-SNARE coiled-coil homology domain-containing protein</fullName>
    </recommendedName>
</protein>
<keyword evidence="3 10" id="KW-0812">Transmembrane</keyword>
<organism evidence="12">
    <name type="scientific">Absidia glauca</name>
    <name type="common">Pin mould</name>
    <dbReference type="NCBI Taxonomy" id="4829"/>
    <lineage>
        <taxon>Eukaryota</taxon>
        <taxon>Fungi</taxon>
        <taxon>Fungi incertae sedis</taxon>
        <taxon>Mucoromycota</taxon>
        <taxon>Mucoromycotina</taxon>
        <taxon>Mucoromycetes</taxon>
        <taxon>Mucorales</taxon>
        <taxon>Cunninghamellaceae</taxon>
        <taxon>Absidia</taxon>
    </lineage>
</organism>
<dbReference type="STRING" id="4829.A0A163JEE4"/>
<dbReference type="Gene3D" id="1.20.5.110">
    <property type="match status" value="1"/>
</dbReference>
<proteinExistence type="predicted"/>
<evidence type="ECO:0000313" key="12">
    <source>
        <dbReference type="EMBL" id="SAL98762.1"/>
    </source>
</evidence>
<dbReference type="PROSITE" id="PS50192">
    <property type="entry name" value="T_SNARE"/>
    <property type="match status" value="1"/>
</dbReference>
<evidence type="ECO:0000256" key="5">
    <source>
        <dbReference type="ARBA" id="ARBA00022989"/>
    </source>
</evidence>
<dbReference type="EMBL" id="LT552351">
    <property type="protein sequence ID" value="SAL98762.1"/>
    <property type="molecule type" value="Genomic_DNA"/>
</dbReference>
<evidence type="ECO:0000256" key="9">
    <source>
        <dbReference type="SAM" id="MobiDB-lite"/>
    </source>
</evidence>
<keyword evidence="13" id="KW-1185">Reference proteome</keyword>
<dbReference type="PANTHER" id="PTHR12791">
    <property type="entry name" value="GOLGI SNARE BET1-RELATED"/>
    <property type="match status" value="1"/>
</dbReference>
<comment type="subcellular location">
    <subcellularLocation>
        <location evidence="8">Endomembrane system</location>
        <topology evidence="8">Single-pass type IV membrane protein</topology>
    </subcellularLocation>
    <subcellularLocation>
        <location evidence="1">Golgi apparatus membrane</location>
    </subcellularLocation>
</comment>
<evidence type="ECO:0000256" key="4">
    <source>
        <dbReference type="ARBA" id="ARBA00022927"/>
    </source>
</evidence>
<dbReference type="InterPro" id="IPR039899">
    <property type="entry name" value="BET1_SNARE"/>
</dbReference>
<dbReference type="SUPFAM" id="SSF58038">
    <property type="entry name" value="SNARE fusion complex"/>
    <property type="match status" value="1"/>
</dbReference>
<evidence type="ECO:0000313" key="13">
    <source>
        <dbReference type="Proteomes" id="UP000078561"/>
    </source>
</evidence>